<dbReference type="GO" id="GO:0004674">
    <property type="term" value="F:protein serine/threonine kinase activity"/>
    <property type="evidence" value="ECO:0007669"/>
    <property type="project" value="UniProtKB-KW"/>
</dbReference>
<accession>A0A914W2G2</accession>
<dbReference type="InterPro" id="IPR008271">
    <property type="entry name" value="Ser/Thr_kinase_AS"/>
</dbReference>
<keyword evidence="4" id="KW-0808">Transferase</keyword>
<dbReference type="Pfam" id="PF00069">
    <property type="entry name" value="Pkinase"/>
    <property type="match status" value="1"/>
</dbReference>
<evidence type="ECO:0000256" key="7">
    <source>
        <dbReference type="ARBA" id="ARBA00022840"/>
    </source>
</evidence>
<evidence type="ECO:0000256" key="5">
    <source>
        <dbReference type="ARBA" id="ARBA00022741"/>
    </source>
</evidence>
<evidence type="ECO:0000256" key="8">
    <source>
        <dbReference type="ARBA" id="ARBA00047899"/>
    </source>
</evidence>
<protein>
    <recommendedName>
        <fullName evidence="2">non-specific serine/threonine protein kinase</fullName>
        <ecNumber evidence="2">2.7.11.1</ecNumber>
    </recommendedName>
</protein>
<evidence type="ECO:0000256" key="4">
    <source>
        <dbReference type="ARBA" id="ARBA00022679"/>
    </source>
</evidence>
<dbReference type="Gene3D" id="3.30.200.20">
    <property type="entry name" value="Phosphorylase Kinase, domain 1"/>
    <property type="match status" value="1"/>
</dbReference>
<dbReference type="InterPro" id="IPR000719">
    <property type="entry name" value="Prot_kinase_dom"/>
</dbReference>
<evidence type="ECO:0000313" key="13">
    <source>
        <dbReference type="WBParaSite" id="PSAMB.scaffold3081size19730.g20358.t1"/>
    </source>
</evidence>
<keyword evidence="3" id="KW-0723">Serine/threonine-protein kinase</keyword>
<dbReference type="AlphaFoldDB" id="A0A914W2G2"/>
<dbReference type="PROSITE" id="PS00108">
    <property type="entry name" value="PROTEIN_KINASE_ST"/>
    <property type="match status" value="1"/>
</dbReference>
<keyword evidence="7 10" id="KW-0067">ATP-binding</keyword>
<dbReference type="GO" id="GO:0005524">
    <property type="term" value="F:ATP binding"/>
    <property type="evidence" value="ECO:0007669"/>
    <property type="project" value="UniProtKB-UniRule"/>
</dbReference>
<dbReference type="CDD" id="cd08215">
    <property type="entry name" value="STKc_Nek"/>
    <property type="match status" value="1"/>
</dbReference>
<evidence type="ECO:0000259" key="11">
    <source>
        <dbReference type="PROSITE" id="PS50011"/>
    </source>
</evidence>
<evidence type="ECO:0000256" key="10">
    <source>
        <dbReference type="PROSITE-ProRule" id="PRU10141"/>
    </source>
</evidence>
<dbReference type="PANTHER" id="PTHR44899:SF3">
    <property type="entry name" value="SERINE_THREONINE-PROTEIN KINASE NEK1"/>
    <property type="match status" value="1"/>
</dbReference>
<organism evidence="12 13">
    <name type="scientific">Plectus sambesii</name>
    <dbReference type="NCBI Taxonomy" id="2011161"/>
    <lineage>
        <taxon>Eukaryota</taxon>
        <taxon>Metazoa</taxon>
        <taxon>Ecdysozoa</taxon>
        <taxon>Nematoda</taxon>
        <taxon>Chromadorea</taxon>
        <taxon>Plectida</taxon>
        <taxon>Plectina</taxon>
        <taxon>Plectoidea</taxon>
        <taxon>Plectidae</taxon>
        <taxon>Plectus</taxon>
    </lineage>
</organism>
<dbReference type="InterPro" id="IPR011009">
    <property type="entry name" value="Kinase-like_dom_sf"/>
</dbReference>
<name>A0A914W2G2_9BILA</name>
<dbReference type="FunFam" id="1.10.510.10:FF:000172">
    <property type="entry name" value="serine/threonine-protein kinase Nek1 isoform X1"/>
    <property type="match status" value="1"/>
</dbReference>
<dbReference type="SUPFAM" id="SSF56112">
    <property type="entry name" value="Protein kinase-like (PK-like)"/>
    <property type="match status" value="1"/>
</dbReference>
<dbReference type="PROSITE" id="PS00107">
    <property type="entry name" value="PROTEIN_KINASE_ATP"/>
    <property type="match status" value="1"/>
</dbReference>
<feature type="binding site" evidence="10">
    <location>
        <position position="34"/>
    </location>
    <ligand>
        <name>ATP</name>
        <dbReference type="ChEBI" id="CHEBI:30616"/>
    </ligand>
</feature>
<evidence type="ECO:0000256" key="1">
    <source>
        <dbReference type="ARBA" id="ARBA00010886"/>
    </source>
</evidence>
<dbReference type="Gene3D" id="1.10.510.10">
    <property type="entry name" value="Transferase(Phosphotransferase) domain 1"/>
    <property type="match status" value="1"/>
</dbReference>
<reference evidence="13" key="1">
    <citation type="submission" date="2022-11" db="UniProtKB">
        <authorList>
            <consortium name="WormBaseParasite"/>
        </authorList>
    </citation>
    <scope>IDENTIFICATION</scope>
</reference>
<dbReference type="EC" id="2.7.11.1" evidence="2"/>
<dbReference type="PANTHER" id="PTHR44899">
    <property type="entry name" value="CAMK FAMILY PROTEIN KINASE"/>
    <property type="match status" value="1"/>
</dbReference>
<dbReference type="InterPro" id="IPR017441">
    <property type="entry name" value="Protein_kinase_ATP_BS"/>
</dbReference>
<dbReference type="Proteomes" id="UP000887566">
    <property type="component" value="Unplaced"/>
</dbReference>
<dbReference type="SMART" id="SM00220">
    <property type="entry name" value="S_TKc"/>
    <property type="match status" value="1"/>
</dbReference>
<keyword evidence="12" id="KW-1185">Reference proteome</keyword>
<comment type="catalytic activity">
    <reaction evidence="9">
        <text>L-seryl-[protein] + ATP = O-phospho-L-seryl-[protein] + ADP + H(+)</text>
        <dbReference type="Rhea" id="RHEA:17989"/>
        <dbReference type="Rhea" id="RHEA-COMP:9863"/>
        <dbReference type="Rhea" id="RHEA-COMP:11604"/>
        <dbReference type="ChEBI" id="CHEBI:15378"/>
        <dbReference type="ChEBI" id="CHEBI:29999"/>
        <dbReference type="ChEBI" id="CHEBI:30616"/>
        <dbReference type="ChEBI" id="CHEBI:83421"/>
        <dbReference type="ChEBI" id="CHEBI:456216"/>
        <dbReference type="EC" id="2.7.11.1"/>
    </reaction>
</comment>
<proteinExistence type="inferred from homology"/>
<keyword evidence="6" id="KW-0418">Kinase</keyword>
<keyword evidence="5 10" id="KW-0547">Nucleotide-binding</keyword>
<evidence type="ECO:0000256" key="6">
    <source>
        <dbReference type="ARBA" id="ARBA00022777"/>
    </source>
</evidence>
<sequence length="519" mass="59231">MDGFSIVSQIGAGSYGIVLLAQTTNASQDRFVLKQIDLRKLSQKEKTLAFEEATILSQVGGHPNIVTFHRSFQDNHHLIMVMDYCDKGDLYGAVQKQLNYNRKHGLKLNSYDYRYFPEAQIWDWFMQICLAVRYLHNRHILHRDLKLQNIFLTSDGLIKVGDFGIAKILNGAVDMTRTCIGTPFYLSPEICENKPYDTKTDIWSLGCLLYEMSALRHPFYSTSMKSLLLKITRVSYQPLPTAFSTTLRGLVGQLLRQKAEDRPDIHQILARTFVRKRLTDWLPKQQRADELHEIYANGMEKQMTLHEDVMSKNHSRKHRRLSLSPQKSRFKFRSDSVGSLAENMPTKYLRADGKARHVIQAKNLYELQELANASLSEAAEDENGNRVQEESEASKVADCCEEEEAVRIENDKSCRKCGRAKSVPKKSCRKCSSFNRLDLHQSCEKTTNSAITRQSADELRLTLTALLGGEVYKGLYQKLISDRARLRDGASPLFKESPLVGEMFRELLIAECVDDLSAT</sequence>
<comment type="catalytic activity">
    <reaction evidence="8">
        <text>L-threonyl-[protein] + ATP = O-phospho-L-threonyl-[protein] + ADP + H(+)</text>
        <dbReference type="Rhea" id="RHEA:46608"/>
        <dbReference type="Rhea" id="RHEA-COMP:11060"/>
        <dbReference type="Rhea" id="RHEA-COMP:11605"/>
        <dbReference type="ChEBI" id="CHEBI:15378"/>
        <dbReference type="ChEBI" id="CHEBI:30013"/>
        <dbReference type="ChEBI" id="CHEBI:30616"/>
        <dbReference type="ChEBI" id="CHEBI:61977"/>
        <dbReference type="ChEBI" id="CHEBI:456216"/>
        <dbReference type="EC" id="2.7.11.1"/>
    </reaction>
</comment>
<evidence type="ECO:0000256" key="2">
    <source>
        <dbReference type="ARBA" id="ARBA00012513"/>
    </source>
</evidence>
<comment type="similarity">
    <text evidence="1">Belongs to the protein kinase superfamily. NEK Ser/Thr protein kinase family. NIMA subfamily.</text>
</comment>
<dbReference type="InterPro" id="IPR051131">
    <property type="entry name" value="NEK_Ser/Thr_kinase_NIMA"/>
</dbReference>
<dbReference type="PROSITE" id="PS50011">
    <property type="entry name" value="PROTEIN_KINASE_DOM"/>
    <property type="match status" value="1"/>
</dbReference>
<dbReference type="WBParaSite" id="PSAMB.scaffold3081size19730.g20358.t1">
    <property type="protein sequence ID" value="PSAMB.scaffold3081size19730.g20358.t1"/>
    <property type="gene ID" value="PSAMB.scaffold3081size19730.g20358"/>
</dbReference>
<evidence type="ECO:0000256" key="3">
    <source>
        <dbReference type="ARBA" id="ARBA00022527"/>
    </source>
</evidence>
<evidence type="ECO:0000313" key="12">
    <source>
        <dbReference type="Proteomes" id="UP000887566"/>
    </source>
</evidence>
<evidence type="ECO:0000256" key="9">
    <source>
        <dbReference type="ARBA" id="ARBA00048679"/>
    </source>
</evidence>
<feature type="domain" description="Protein kinase" evidence="11">
    <location>
        <begin position="4"/>
        <end position="274"/>
    </location>
</feature>